<sequence>MRGFNIEEGLVSSKNSMEKQAAQYFSFDRSRTSSGYKLTSIIEMCFSFVL</sequence>
<evidence type="ECO:0000313" key="2">
    <source>
        <dbReference type="Proteomes" id="UP000828390"/>
    </source>
</evidence>
<dbReference type="AlphaFoldDB" id="A0A9D4MGK6"/>
<organism evidence="1 2">
    <name type="scientific">Dreissena polymorpha</name>
    <name type="common">Zebra mussel</name>
    <name type="synonym">Mytilus polymorpha</name>
    <dbReference type="NCBI Taxonomy" id="45954"/>
    <lineage>
        <taxon>Eukaryota</taxon>
        <taxon>Metazoa</taxon>
        <taxon>Spiralia</taxon>
        <taxon>Lophotrochozoa</taxon>
        <taxon>Mollusca</taxon>
        <taxon>Bivalvia</taxon>
        <taxon>Autobranchia</taxon>
        <taxon>Heteroconchia</taxon>
        <taxon>Euheterodonta</taxon>
        <taxon>Imparidentia</taxon>
        <taxon>Neoheterodontei</taxon>
        <taxon>Myida</taxon>
        <taxon>Dreissenoidea</taxon>
        <taxon>Dreissenidae</taxon>
        <taxon>Dreissena</taxon>
    </lineage>
</organism>
<evidence type="ECO:0000313" key="1">
    <source>
        <dbReference type="EMBL" id="KAH3875740.1"/>
    </source>
</evidence>
<dbReference type="Proteomes" id="UP000828390">
    <property type="component" value="Unassembled WGS sequence"/>
</dbReference>
<keyword evidence="2" id="KW-1185">Reference proteome</keyword>
<comment type="caution">
    <text evidence="1">The sequence shown here is derived from an EMBL/GenBank/DDBJ whole genome shotgun (WGS) entry which is preliminary data.</text>
</comment>
<reference evidence="1" key="2">
    <citation type="submission" date="2020-11" db="EMBL/GenBank/DDBJ databases">
        <authorList>
            <person name="McCartney M.A."/>
            <person name="Auch B."/>
            <person name="Kono T."/>
            <person name="Mallez S."/>
            <person name="Becker A."/>
            <person name="Gohl D.M."/>
            <person name="Silverstein K.A.T."/>
            <person name="Koren S."/>
            <person name="Bechman K.B."/>
            <person name="Herman A."/>
            <person name="Abrahante J.E."/>
            <person name="Garbe J."/>
        </authorList>
    </citation>
    <scope>NUCLEOTIDE SEQUENCE</scope>
    <source>
        <strain evidence="1">Duluth1</strain>
        <tissue evidence="1">Whole animal</tissue>
    </source>
</reference>
<reference evidence="1" key="1">
    <citation type="journal article" date="2019" name="bioRxiv">
        <title>The Genome of the Zebra Mussel, Dreissena polymorpha: A Resource for Invasive Species Research.</title>
        <authorList>
            <person name="McCartney M.A."/>
            <person name="Auch B."/>
            <person name="Kono T."/>
            <person name="Mallez S."/>
            <person name="Zhang Y."/>
            <person name="Obille A."/>
            <person name="Becker A."/>
            <person name="Abrahante J.E."/>
            <person name="Garbe J."/>
            <person name="Badalamenti J.P."/>
            <person name="Herman A."/>
            <person name="Mangelson H."/>
            <person name="Liachko I."/>
            <person name="Sullivan S."/>
            <person name="Sone E.D."/>
            <person name="Koren S."/>
            <person name="Silverstein K.A.T."/>
            <person name="Beckman K.B."/>
            <person name="Gohl D.M."/>
        </authorList>
    </citation>
    <scope>NUCLEOTIDE SEQUENCE</scope>
    <source>
        <strain evidence="1">Duluth1</strain>
        <tissue evidence="1">Whole animal</tissue>
    </source>
</reference>
<gene>
    <name evidence="1" type="ORF">DPMN_039016</name>
</gene>
<protein>
    <submittedName>
        <fullName evidence="1">Uncharacterized protein</fullName>
    </submittedName>
</protein>
<proteinExistence type="predicted"/>
<accession>A0A9D4MGK6</accession>
<name>A0A9D4MGK6_DREPO</name>
<dbReference type="EMBL" id="JAIWYP010000002">
    <property type="protein sequence ID" value="KAH3875740.1"/>
    <property type="molecule type" value="Genomic_DNA"/>
</dbReference>